<dbReference type="PATRIC" id="fig|1045858.4.peg.1252"/>
<name>G0ENJ3_BRAIP</name>
<sequence length="71" mass="8361">MNYRGGFFSLLLLLCSPTFKVPNWFAYNKQINKFICTNVASAHFIITMLKKVYKLINNKLLNKLFSLSNYY</sequence>
<protein>
    <recommendedName>
        <fullName evidence="4">Secreted protein</fullName>
    </recommendedName>
</protein>
<reference evidence="2 3" key="1">
    <citation type="journal article" date="2011" name="BMC Genomics">
        <title>Complete genome sequence of Brachyspira intermedia reveals unique genomic features in Brachyspira species and phage-mediated horizontal gene transfer.</title>
        <authorList>
            <person name="Hafstrom T."/>
            <person name="Jansson D.S."/>
            <person name="Segerman B."/>
        </authorList>
    </citation>
    <scope>NUCLEOTIDE SEQUENCE [LARGE SCALE GENOMIC DNA]</scope>
    <source>
        <strain evidence="3">ATCC 51140 / PWS/A</strain>
    </source>
</reference>
<evidence type="ECO:0000313" key="2">
    <source>
        <dbReference type="EMBL" id="AEM21872.1"/>
    </source>
</evidence>
<dbReference type="EMBL" id="CP002874">
    <property type="protein sequence ID" value="AEM21872.1"/>
    <property type="molecule type" value="Genomic_DNA"/>
</dbReference>
<dbReference type="Proteomes" id="UP000008522">
    <property type="component" value="Chromosome"/>
</dbReference>
<evidence type="ECO:0008006" key="4">
    <source>
        <dbReference type="Google" id="ProtNLM"/>
    </source>
</evidence>
<organism evidence="2 3">
    <name type="scientific">Brachyspira intermedia (strain ATCC 51140 / PWS/A)</name>
    <name type="common">Serpulina intermedia</name>
    <dbReference type="NCBI Taxonomy" id="1045858"/>
    <lineage>
        <taxon>Bacteria</taxon>
        <taxon>Pseudomonadati</taxon>
        <taxon>Spirochaetota</taxon>
        <taxon>Spirochaetia</taxon>
        <taxon>Brachyspirales</taxon>
        <taxon>Brachyspiraceae</taxon>
        <taxon>Brachyspira</taxon>
    </lineage>
</organism>
<gene>
    <name evidence="2" type="ordered locus">Bint_1253</name>
</gene>
<keyword evidence="3" id="KW-1185">Reference proteome</keyword>
<keyword evidence="1" id="KW-0732">Signal</keyword>
<evidence type="ECO:0000256" key="1">
    <source>
        <dbReference type="SAM" id="SignalP"/>
    </source>
</evidence>
<dbReference type="AlphaFoldDB" id="G0ENJ3"/>
<feature type="chain" id="PRO_5003398216" description="Secreted protein" evidence="1">
    <location>
        <begin position="21"/>
        <end position="71"/>
    </location>
</feature>
<dbReference type="KEGG" id="bip:Bint_1253"/>
<dbReference type="HOGENOM" id="CLU_2732056_0_0_12"/>
<proteinExistence type="predicted"/>
<evidence type="ECO:0000313" key="3">
    <source>
        <dbReference type="Proteomes" id="UP000008522"/>
    </source>
</evidence>
<feature type="signal peptide" evidence="1">
    <location>
        <begin position="1"/>
        <end position="20"/>
    </location>
</feature>
<accession>G0ENJ3</accession>